<feature type="transmembrane region" description="Helical" evidence="14">
    <location>
        <begin position="112"/>
        <end position="133"/>
    </location>
</feature>
<evidence type="ECO:0000256" key="6">
    <source>
        <dbReference type="ARBA" id="ARBA00022679"/>
    </source>
</evidence>
<organism evidence="15 16">
    <name type="scientific">Gallionella capsiferriformans (strain ES-2)</name>
    <name type="common">Gallionella ferruginea capsiferriformans (strain ES-2)</name>
    <dbReference type="NCBI Taxonomy" id="395494"/>
    <lineage>
        <taxon>Bacteria</taxon>
        <taxon>Pseudomonadati</taxon>
        <taxon>Pseudomonadota</taxon>
        <taxon>Betaproteobacteria</taxon>
        <taxon>Nitrosomonadales</taxon>
        <taxon>Gallionellaceae</taxon>
        <taxon>Gallionella</taxon>
    </lineage>
</organism>
<dbReference type="Pfam" id="PF03062">
    <property type="entry name" value="MBOAT"/>
    <property type="match status" value="1"/>
</dbReference>
<dbReference type="STRING" id="395494.Galf_0878"/>
<evidence type="ECO:0000313" key="16">
    <source>
        <dbReference type="Proteomes" id="UP000001235"/>
    </source>
</evidence>
<evidence type="ECO:0000313" key="15">
    <source>
        <dbReference type="EMBL" id="ADL54910.1"/>
    </source>
</evidence>
<dbReference type="PANTHER" id="PTHR13285:SF23">
    <property type="entry name" value="TEICHOIC ACID D-ALANYLTRANSFERASE"/>
    <property type="match status" value="1"/>
</dbReference>
<feature type="transmembrane region" description="Helical" evidence="14">
    <location>
        <begin position="413"/>
        <end position="432"/>
    </location>
</feature>
<evidence type="ECO:0000256" key="7">
    <source>
        <dbReference type="ARBA" id="ARBA00022692"/>
    </source>
</evidence>
<evidence type="ECO:0000256" key="11">
    <source>
        <dbReference type="ARBA" id="ARBA00023315"/>
    </source>
</evidence>
<keyword evidence="6 13" id="KW-0808">Transferase</keyword>
<keyword evidence="9 14" id="KW-1133">Transmembrane helix</keyword>
<evidence type="ECO:0000256" key="9">
    <source>
        <dbReference type="ARBA" id="ARBA00022989"/>
    </source>
</evidence>
<name>D9SED4_GALCS</name>
<evidence type="ECO:0000256" key="12">
    <source>
        <dbReference type="ARBA" id="ARBA00031030"/>
    </source>
</evidence>
<feature type="transmembrane region" description="Helical" evidence="14">
    <location>
        <begin position="453"/>
        <end position="475"/>
    </location>
</feature>
<dbReference type="GO" id="GO:0042121">
    <property type="term" value="P:alginic acid biosynthetic process"/>
    <property type="evidence" value="ECO:0007669"/>
    <property type="project" value="UniProtKB-KW"/>
</dbReference>
<keyword evidence="16" id="KW-1185">Reference proteome</keyword>
<feature type="transmembrane region" description="Helical" evidence="14">
    <location>
        <begin position="350"/>
        <end position="370"/>
    </location>
</feature>
<dbReference type="OrthoDB" id="139172at2"/>
<dbReference type="PANTHER" id="PTHR13285">
    <property type="entry name" value="ACYLTRANSFERASE"/>
    <property type="match status" value="1"/>
</dbReference>
<dbReference type="GO" id="GO:0005886">
    <property type="term" value="C:plasma membrane"/>
    <property type="evidence" value="ECO:0007669"/>
    <property type="project" value="UniProtKB-SubCell"/>
</dbReference>
<dbReference type="PIRSF" id="PIRSF016636">
    <property type="entry name" value="AlgI_DltB"/>
    <property type="match status" value="1"/>
</dbReference>
<evidence type="ECO:0000256" key="13">
    <source>
        <dbReference type="PIRNR" id="PIRNR016636"/>
    </source>
</evidence>
<gene>
    <name evidence="15" type="ordered locus">Galf_0878</name>
</gene>
<evidence type="ECO:0000256" key="10">
    <source>
        <dbReference type="ARBA" id="ARBA00023136"/>
    </source>
</evidence>
<dbReference type="InterPro" id="IPR028362">
    <property type="entry name" value="AlgI"/>
</dbReference>
<dbReference type="InterPro" id="IPR051085">
    <property type="entry name" value="MB_O-acyltransferase"/>
</dbReference>
<dbReference type="eggNOG" id="COG1696">
    <property type="taxonomic scope" value="Bacteria"/>
</dbReference>
<feature type="transmembrane region" description="Helical" evidence="14">
    <location>
        <begin position="75"/>
        <end position="92"/>
    </location>
</feature>
<dbReference type="RefSeq" id="WP_013292851.1">
    <property type="nucleotide sequence ID" value="NC_014394.1"/>
</dbReference>
<feature type="transmembrane region" description="Helical" evidence="14">
    <location>
        <begin position="6"/>
        <end position="24"/>
    </location>
</feature>
<proteinExistence type="inferred from homology"/>
<dbReference type="GO" id="GO:0016746">
    <property type="term" value="F:acyltransferase activity"/>
    <property type="evidence" value="ECO:0007669"/>
    <property type="project" value="UniProtKB-KW"/>
</dbReference>
<evidence type="ECO:0000256" key="4">
    <source>
        <dbReference type="ARBA" id="ARBA00016084"/>
    </source>
</evidence>
<keyword evidence="5 13" id="KW-1003">Cell membrane</keyword>
<feature type="transmembrane region" description="Helical" evidence="14">
    <location>
        <begin position="145"/>
        <end position="165"/>
    </location>
</feature>
<feature type="transmembrane region" description="Helical" evidence="14">
    <location>
        <begin position="382"/>
        <end position="401"/>
    </location>
</feature>
<accession>D9SED4</accession>
<feature type="transmembrane region" description="Helical" evidence="14">
    <location>
        <begin position="185"/>
        <end position="202"/>
    </location>
</feature>
<evidence type="ECO:0000256" key="8">
    <source>
        <dbReference type="ARBA" id="ARBA00022841"/>
    </source>
</evidence>
<feature type="transmembrane region" description="Helical" evidence="14">
    <location>
        <begin position="240"/>
        <end position="260"/>
    </location>
</feature>
<reference evidence="15 16" key="1">
    <citation type="submission" date="2010-08" db="EMBL/GenBank/DDBJ databases">
        <title>Complete sequence of Gallionella capsiferriformans ES-2.</title>
        <authorList>
            <consortium name="US DOE Joint Genome Institute"/>
            <person name="Lucas S."/>
            <person name="Copeland A."/>
            <person name="Lapidus A."/>
            <person name="Cheng J.-F."/>
            <person name="Bruce D."/>
            <person name="Goodwin L."/>
            <person name="Pitluck S."/>
            <person name="Chertkov O."/>
            <person name="Davenport K.W."/>
            <person name="Detter J.C."/>
            <person name="Han C."/>
            <person name="Tapia R."/>
            <person name="Land M."/>
            <person name="Hauser L."/>
            <person name="Chang Y.-J."/>
            <person name="Jeffries C."/>
            <person name="Kyrpides N."/>
            <person name="Ivanova N."/>
            <person name="Mikhailova N."/>
            <person name="Shelobolina E.S."/>
            <person name="Picardal F."/>
            <person name="Roden E."/>
            <person name="Emerson D."/>
            <person name="Woyke T."/>
        </authorList>
    </citation>
    <scope>NUCLEOTIDE SEQUENCE [LARGE SCALE GENOMIC DNA]</scope>
    <source>
        <strain evidence="15 16">ES-2</strain>
    </source>
</reference>
<feature type="transmembrane region" description="Helical" evidence="14">
    <location>
        <begin position="31"/>
        <end position="47"/>
    </location>
</feature>
<keyword evidence="10 13" id="KW-0472">Membrane</keyword>
<dbReference type="InterPro" id="IPR024194">
    <property type="entry name" value="Ac/AlaTfrase_AlgI/DltB"/>
</dbReference>
<dbReference type="AlphaFoldDB" id="D9SED4"/>
<dbReference type="Proteomes" id="UP000001235">
    <property type="component" value="Chromosome"/>
</dbReference>
<dbReference type="InterPro" id="IPR004299">
    <property type="entry name" value="MBOAT_fam"/>
</dbReference>
<evidence type="ECO:0000256" key="5">
    <source>
        <dbReference type="ARBA" id="ARBA00022475"/>
    </source>
</evidence>
<keyword evidence="7 14" id="KW-0812">Transmembrane</keyword>
<sequence>MLFNSAIFLYGFLPCVLLAFVIAHQRYSLRAAQWVLLVASCVFYGAWDWRYLVMLLLLLSINFHLGGLLARRPSVAWLSGGIALNLLVLGYFKYADFFIGNLNAVAGTQYPLLRVILPLGISFFIFQKIAYLVDCHKGVVTDRDPLRFAIFVMFFPQLIAGPIVHHAQIIPQLRKDRLLPDVRRVSAGLFLLAVGLFKKVVIADWLGEYVNEPFAHVAELQILDAWTAALAYSLQLYFDFSAYSEMAMGLALLFGIVLPVNFNSPYKAASIAEFWRRWHITLGRFLRDYLYIPLGGNKHGQSRAVLAALTVMVLGGLWHGAGWTFVVWGAMHGVYLAAHRVWKWSGRFTLPQPLGMAITFLVVLFAWVMFRAASVADAITIWKTMLGMNGVMLPSTYLAWLDGSGLKFQQSSFINGIEVWGMACLLAFAMYAKNTHEALAIFTSTAPSRRSAFYVSAMIVVCVLALGRPTTFLYFQF</sequence>
<comment type="pathway">
    <text evidence="2">Glycan biosynthesis; alginate biosynthesis.</text>
</comment>
<keyword evidence="8" id="KW-0016">Alginate biosynthesis</keyword>
<dbReference type="PIRSF" id="PIRSF500217">
    <property type="entry name" value="AlgI"/>
    <property type="match status" value="1"/>
</dbReference>
<dbReference type="HOGENOM" id="CLU_025255_1_1_4"/>
<comment type="similarity">
    <text evidence="3 13">Belongs to the membrane-bound acyltransferase family.</text>
</comment>
<feature type="transmembrane region" description="Helical" evidence="14">
    <location>
        <begin position="304"/>
        <end position="330"/>
    </location>
</feature>
<protein>
    <recommendedName>
        <fullName evidence="4">Probable alginate O-acetylase AlgI</fullName>
    </recommendedName>
    <alternativeName>
        <fullName evidence="12">Alginate biosynthesis protein AlgI</fullName>
    </alternativeName>
</protein>
<comment type="subcellular location">
    <subcellularLocation>
        <location evidence="1">Cell membrane</location>
        <topology evidence="1">Multi-pass membrane protein</topology>
    </subcellularLocation>
</comment>
<keyword evidence="11 13" id="KW-0012">Acyltransferase</keyword>
<evidence type="ECO:0000256" key="3">
    <source>
        <dbReference type="ARBA" id="ARBA00010323"/>
    </source>
</evidence>
<evidence type="ECO:0000256" key="14">
    <source>
        <dbReference type="SAM" id="Phobius"/>
    </source>
</evidence>
<evidence type="ECO:0000256" key="2">
    <source>
        <dbReference type="ARBA" id="ARBA00005182"/>
    </source>
</evidence>
<dbReference type="EMBL" id="CP002159">
    <property type="protein sequence ID" value="ADL54910.1"/>
    <property type="molecule type" value="Genomic_DNA"/>
</dbReference>
<evidence type="ECO:0000256" key="1">
    <source>
        <dbReference type="ARBA" id="ARBA00004651"/>
    </source>
</evidence>
<dbReference type="KEGG" id="gca:Galf_0878"/>